<comment type="caution">
    <text evidence="2">The sequence shown here is derived from an EMBL/GenBank/DDBJ whole genome shotgun (WGS) entry which is preliminary data.</text>
</comment>
<reference evidence="3" key="1">
    <citation type="journal article" date="2019" name="Int. J. Syst. Evol. Microbiol.">
        <title>The Global Catalogue of Microorganisms (GCM) 10K type strain sequencing project: providing services to taxonomists for standard genome sequencing and annotation.</title>
        <authorList>
            <consortium name="The Broad Institute Genomics Platform"/>
            <consortium name="The Broad Institute Genome Sequencing Center for Infectious Disease"/>
            <person name="Wu L."/>
            <person name="Ma J."/>
        </authorList>
    </citation>
    <scope>NUCLEOTIDE SEQUENCE [LARGE SCALE GENOMIC DNA]</scope>
    <source>
        <strain evidence="3">CGMCC 1.15399</strain>
    </source>
</reference>
<protein>
    <recommendedName>
        <fullName evidence="4">Thioesterase family protein</fullName>
    </recommendedName>
</protein>
<feature type="region of interest" description="Disordered" evidence="1">
    <location>
        <begin position="1"/>
        <end position="39"/>
    </location>
</feature>
<evidence type="ECO:0000313" key="2">
    <source>
        <dbReference type="EMBL" id="MFD1541420.1"/>
    </source>
</evidence>
<evidence type="ECO:0000256" key="1">
    <source>
        <dbReference type="SAM" id="MobiDB-lite"/>
    </source>
</evidence>
<proteinExistence type="predicted"/>
<dbReference type="EMBL" id="JBHUCM010000027">
    <property type="protein sequence ID" value="MFD1541420.1"/>
    <property type="molecule type" value="Genomic_DNA"/>
</dbReference>
<gene>
    <name evidence="2" type="ORF">ACFSJ0_30500</name>
</gene>
<evidence type="ECO:0000313" key="3">
    <source>
        <dbReference type="Proteomes" id="UP001597097"/>
    </source>
</evidence>
<dbReference type="RefSeq" id="WP_219537490.1">
    <property type="nucleotide sequence ID" value="NZ_JAHKRM010000038.1"/>
</dbReference>
<organism evidence="2 3">
    <name type="scientific">Nonomuraea guangzhouensis</name>
    <dbReference type="NCBI Taxonomy" id="1291555"/>
    <lineage>
        <taxon>Bacteria</taxon>
        <taxon>Bacillati</taxon>
        <taxon>Actinomycetota</taxon>
        <taxon>Actinomycetes</taxon>
        <taxon>Streptosporangiales</taxon>
        <taxon>Streptosporangiaceae</taxon>
        <taxon>Nonomuraea</taxon>
    </lineage>
</organism>
<dbReference type="Proteomes" id="UP001597097">
    <property type="component" value="Unassembled WGS sequence"/>
</dbReference>
<keyword evidence="3" id="KW-1185">Reference proteome</keyword>
<evidence type="ECO:0008006" key="4">
    <source>
        <dbReference type="Google" id="ProtNLM"/>
    </source>
</evidence>
<name>A0ABW4GG08_9ACTN</name>
<accession>A0ABW4GG08</accession>
<sequence>MIGPPEPGTADVIRPPEPGTADVIGPPEPGPAPRPARVRLRPWKVGGDRIDETAGAWDDKGRLVARSTRFVTVRVPIDGQLSQHPGNGRTM</sequence>